<keyword evidence="4 7" id="KW-0812">Transmembrane</keyword>
<evidence type="ECO:0000256" key="7">
    <source>
        <dbReference type="HAMAP-Rule" id="MF_01147"/>
    </source>
</evidence>
<dbReference type="RefSeq" id="WP_317055465.1">
    <property type="nucleotide sequence ID" value="NZ_CP146606.1"/>
</dbReference>
<organism evidence="8 9">
    <name type="scientific">Roseovarius rhodophyticola</name>
    <dbReference type="NCBI Taxonomy" id="3080827"/>
    <lineage>
        <taxon>Bacteria</taxon>
        <taxon>Pseudomonadati</taxon>
        <taxon>Pseudomonadota</taxon>
        <taxon>Alphaproteobacteria</taxon>
        <taxon>Rhodobacterales</taxon>
        <taxon>Roseobacteraceae</taxon>
        <taxon>Roseovarius</taxon>
    </lineage>
</organism>
<evidence type="ECO:0000256" key="6">
    <source>
        <dbReference type="ARBA" id="ARBA00023136"/>
    </source>
</evidence>
<feature type="transmembrane region" description="Helical" evidence="7">
    <location>
        <begin position="109"/>
        <end position="126"/>
    </location>
</feature>
<protein>
    <recommendedName>
        <fullName evidence="7">Phosphatidylglycerol--prolipoprotein diacylglyceryl transferase</fullName>
        <ecNumber evidence="7">2.5.1.145</ecNumber>
    </recommendedName>
</protein>
<dbReference type="GO" id="GO:0008961">
    <property type="term" value="F:phosphatidylglycerol-prolipoprotein diacylglyceryl transferase activity"/>
    <property type="evidence" value="ECO:0007669"/>
    <property type="project" value="UniProtKB-EC"/>
</dbReference>
<proteinExistence type="inferred from homology"/>
<reference evidence="8 9" key="1">
    <citation type="submission" date="2024-02" db="EMBL/GenBank/DDBJ databases">
        <title>Roseovarius strain W115 nov., isolated from a marine algae.</title>
        <authorList>
            <person name="Lee M.W."/>
            <person name="Lee J.K."/>
            <person name="Kim J.M."/>
            <person name="Choi D.G."/>
            <person name="Baek J.H."/>
            <person name="Bayburt H."/>
            <person name="Jung J.J."/>
            <person name="Han D.M."/>
            <person name="Jeon C.O."/>
        </authorList>
    </citation>
    <scope>NUCLEOTIDE SEQUENCE [LARGE SCALE GENOMIC DNA]</scope>
    <source>
        <strain evidence="8 9">W115</strain>
    </source>
</reference>
<evidence type="ECO:0000256" key="2">
    <source>
        <dbReference type="ARBA" id="ARBA00022475"/>
    </source>
</evidence>
<dbReference type="EC" id="2.5.1.145" evidence="7"/>
<comment type="catalytic activity">
    <reaction evidence="7">
        <text>L-cysteinyl-[prolipoprotein] + a 1,2-diacyl-sn-glycero-3-phospho-(1'-sn-glycerol) = an S-1,2-diacyl-sn-glyceryl-L-cysteinyl-[prolipoprotein] + sn-glycerol 1-phosphate + H(+)</text>
        <dbReference type="Rhea" id="RHEA:56712"/>
        <dbReference type="Rhea" id="RHEA-COMP:14679"/>
        <dbReference type="Rhea" id="RHEA-COMP:14680"/>
        <dbReference type="ChEBI" id="CHEBI:15378"/>
        <dbReference type="ChEBI" id="CHEBI:29950"/>
        <dbReference type="ChEBI" id="CHEBI:57685"/>
        <dbReference type="ChEBI" id="CHEBI:64716"/>
        <dbReference type="ChEBI" id="CHEBI:140658"/>
        <dbReference type="EC" id="2.5.1.145"/>
    </reaction>
</comment>
<comment type="similarity">
    <text evidence="1 7">Belongs to the Lgt family.</text>
</comment>
<dbReference type="HAMAP" id="MF_01147">
    <property type="entry name" value="Lgt"/>
    <property type="match status" value="1"/>
</dbReference>
<sequence length="301" mass="32898">MRAAIPFPEISSEAFSFTVFGYELALRWYALSYIVGIIIGWWLVAQTVKRAHLWANDTAPMSVKQVEDLATWVILGVILGGRLGFVLFYQPAYYLANPSEILMVWQGGMSFHGGLIGVIIACVAFSKRNGIPWLSVADVLCMVTPVGLLLGRLANFTNAELWGRPTEVPWGVIFPGAAAQDCAGVVAGLCARHPSQLYEAFLEGLLLFAVLVYLGHRRGALKKVGAITGLFFIGYGLGRFLVEFVRQPDAQFISPGNPLGLAWHINGYGLTMGQILCIPMIIFGAYMLARAQRRARTAVAE</sequence>
<feature type="transmembrane region" description="Helical" evidence="7">
    <location>
        <begin position="265"/>
        <end position="288"/>
    </location>
</feature>
<feature type="transmembrane region" description="Helical" evidence="7">
    <location>
        <begin position="69"/>
        <end position="89"/>
    </location>
</feature>
<keyword evidence="6 7" id="KW-0472">Membrane</keyword>
<keyword evidence="3 7" id="KW-0808">Transferase</keyword>
<comment type="subcellular location">
    <subcellularLocation>
        <location evidence="7">Cell membrane</location>
        <topology evidence="7">Multi-pass membrane protein</topology>
    </subcellularLocation>
</comment>
<gene>
    <name evidence="7 8" type="primary">lgt</name>
    <name evidence="8" type="ORF">RZS32_002540</name>
</gene>
<accession>A0ABZ2TGB6</accession>
<evidence type="ECO:0000256" key="1">
    <source>
        <dbReference type="ARBA" id="ARBA00007150"/>
    </source>
</evidence>
<feature type="binding site" evidence="7">
    <location>
        <position position="152"/>
    </location>
    <ligand>
        <name>a 1,2-diacyl-sn-glycero-3-phospho-(1'-sn-glycerol)</name>
        <dbReference type="ChEBI" id="CHEBI:64716"/>
    </ligand>
</feature>
<evidence type="ECO:0000313" key="8">
    <source>
        <dbReference type="EMBL" id="WYK18783.1"/>
    </source>
</evidence>
<feature type="transmembrane region" description="Helical" evidence="7">
    <location>
        <begin position="197"/>
        <end position="214"/>
    </location>
</feature>
<dbReference type="EMBL" id="CP146606">
    <property type="protein sequence ID" value="WYK18783.1"/>
    <property type="molecule type" value="Genomic_DNA"/>
</dbReference>
<name>A0ABZ2TGB6_9RHOB</name>
<evidence type="ECO:0000313" key="9">
    <source>
        <dbReference type="Proteomes" id="UP001281305"/>
    </source>
</evidence>
<dbReference type="InterPro" id="IPR001640">
    <property type="entry name" value="Lgt"/>
</dbReference>
<comment type="function">
    <text evidence="7">Catalyzes the transfer of the diacylglyceryl group from phosphatidylglycerol to the sulfhydryl group of the N-terminal cysteine of a prolipoprotein, the first step in the formation of mature lipoproteins.</text>
</comment>
<evidence type="ECO:0000256" key="5">
    <source>
        <dbReference type="ARBA" id="ARBA00022989"/>
    </source>
</evidence>
<dbReference type="Proteomes" id="UP001281305">
    <property type="component" value="Chromosome"/>
</dbReference>
<evidence type="ECO:0000256" key="3">
    <source>
        <dbReference type="ARBA" id="ARBA00022679"/>
    </source>
</evidence>
<feature type="transmembrane region" description="Helical" evidence="7">
    <location>
        <begin position="226"/>
        <end position="245"/>
    </location>
</feature>
<keyword evidence="2 7" id="KW-1003">Cell membrane</keyword>
<dbReference type="Pfam" id="PF01790">
    <property type="entry name" value="LGT"/>
    <property type="match status" value="1"/>
</dbReference>
<feature type="transmembrane region" description="Helical" evidence="7">
    <location>
        <begin position="133"/>
        <end position="154"/>
    </location>
</feature>
<dbReference type="NCBIfam" id="TIGR00544">
    <property type="entry name" value="lgt"/>
    <property type="match status" value="1"/>
</dbReference>
<dbReference type="PANTHER" id="PTHR30589:SF0">
    <property type="entry name" value="PHOSPHATIDYLGLYCEROL--PROLIPOPROTEIN DIACYLGLYCERYL TRANSFERASE"/>
    <property type="match status" value="1"/>
</dbReference>
<keyword evidence="9" id="KW-1185">Reference proteome</keyword>
<keyword evidence="5 7" id="KW-1133">Transmembrane helix</keyword>
<dbReference type="PANTHER" id="PTHR30589">
    <property type="entry name" value="PROLIPOPROTEIN DIACYLGLYCERYL TRANSFERASE"/>
    <property type="match status" value="1"/>
</dbReference>
<feature type="transmembrane region" description="Helical" evidence="7">
    <location>
        <begin position="28"/>
        <end position="48"/>
    </location>
</feature>
<comment type="pathway">
    <text evidence="7">Protein modification; lipoprotein biosynthesis (diacylglyceryl transfer).</text>
</comment>
<evidence type="ECO:0000256" key="4">
    <source>
        <dbReference type="ARBA" id="ARBA00022692"/>
    </source>
</evidence>